<dbReference type="SMART" id="SM00729">
    <property type="entry name" value="Elp3"/>
    <property type="match status" value="1"/>
</dbReference>
<evidence type="ECO:0000256" key="4">
    <source>
        <dbReference type="ARBA" id="ARBA00022723"/>
    </source>
</evidence>
<keyword evidence="6" id="KW-0411">Iron-sulfur</keyword>
<dbReference type="InterPro" id="IPR013785">
    <property type="entry name" value="Aldolase_TIM"/>
</dbReference>
<dbReference type="GO" id="GO:0051539">
    <property type="term" value="F:4 iron, 4 sulfur cluster binding"/>
    <property type="evidence" value="ECO:0007669"/>
    <property type="project" value="UniProtKB-KW"/>
</dbReference>
<dbReference type="InterPro" id="IPR017200">
    <property type="entry name" value="PqqE-like"/>
</dbReference>
<dbReference type="eggNOG" id="COG0535">
    <property type="taxonomic scope" value="Bacteria"/>
</dbReference>
<dbReference type="SFLD" id="SFLDG01067">
    <property type="entry name" value="SPASM/twitch_domain_containing"/>
    <property type="match status" value="1"/>
</dbReference>
<gene>
    <name evidence="8" type="ORF">ThesuDRAFT_01326</name>
</gene>
<dbReference type="PIRSF" id="PIRSF037420">
    <property type="entry name" value="PQQ_syn_pqqE"/>
    <property type="match status" value="1"/>
</dbReference>
<dbReference type="AlphaFoldDB" id="K6PRK9"/>
<dbReference type="PANTHER" id="PTHR11228">
    <property type="entry name" value="RADICAL SAM DOMAIN PROTEIN"/>
    <property type="match status" value="1"/>
</dbReference>
<proteinExistence type="predicted"/>
<dbReference type="GO" id="GO:0046872">
    <property type="term" value="F:metal ion binding"/>
    <property type="evidence" value="ECO:0007669"/>
    <property type="project" value="UniProtKB-KW"/>
</dbReference>
<dbReference type="RefSeq" id="WP_006903596.1">
    <property type="nucleotide sequence ID" value="NZ_JH976535.1"/>
</dbReference>
<dbReference type="STRING" id="867903.ThesuDRAFT_01326"/>
<accession>K6PRK9</accession>
<dbReference type="Proteomes" id="UP000005710">
    <property type="component" value="Unassembled WGS sequence"/>
</dbReference>
<dbReference type="EMBL" id="AENY02000002">
    <property type="protein sequence ID" value="EKP95572.1"/>
    <property type="molecule type" value="Genomic_DNA"/>
</dbReference>
<dbReference type="OrthoDB" id="7021155at2"/>
<evidence type="ECO:0000313" key="8">
    <source>
        <dbReference type="EMBL" id="EKP95572.1"/>
    </source>
</evidence>
<evidence type="ECO:0000259" key="7">
    <source>
        <dbReference type="PROSITE" id="PS51918"/>
    </source>
</evidence>
<reference evidence="8" key="1">
    <citation type="submission" date="2010-10" db="EMBL/GenBank/DDBJ databases">
        <authorList>
            <consortium name="US DOE Joint Genome Institute (JGI-PGF)"/>
            <person name="Lucas S."/>
            <person name="Copeland A."/>
            <person name="Lapidus A."/>
            <person name="Bruce D."/>
            <person name="Goodwin L."/>
            <person name="Pitluck S."/>
            <person name="Kyrpides N."/>
            <person name="Mavromatis K."/>
            <person name="Detter J.C."/>
            <person name="Han C."/>
            <person name="Land M."/>
            <person name="Hauser L."/>
            <person name="Markowitz V."/>
            <person name="Cheng J.-F."/>
            <person name="Hugenholtz P."/>
            <person name="Woyke T."/>
            <person name="Wu D."/>
            <person name="Pukall R."/>
            <person name="Wahrenburg C."/>
            <person name="Brambilla E."/>
            <person name="Klenk H.-P."/>
            <person name="Eisen J.A."/>
        </authorList>
    </citation>
    <scope>NUCLEOTIDE SEQUENCE [LARGE SCALE GENOMIC DNA]</scope>
    <source>
        <strain evidence="8">DSM 13965</strain>
    </source>
</reference>
<sequence length="365" mass="39653">MNHLPKPPDVARARPPIDFDRAPVILIWETTQACDLVCRHCRASAQPHRHPLELATDEARRLIDEAAEMGTRLFVFTGGDPLKRPDLNVLIRHAAHRGLHPSVTPSATPLLTAERIRAMAEAGAEAIALSLDGDEAALHDAFRGWSGSFARTLEAARAVREAGLRLQINTTVTRLNWRRLDRIARLVAELGAGRWSVFFLVPTGRGATLEPLDAAEHEAVYRWLADLEGKVPFAIKTTEAPAYRRVLVERGRPPRPAIGDGKGFCFVSHTGAVFPSGFLPLAAGNIRTSSLARIYRDSPLFRSLRDPAQLKGKCGRCPFRQLCGGSRARAYALTGDPLAEEPTCAYDPGTGTAAVAELVFAGEGA</sequence>
<name>K6PRK9_9FIRM</name>
<comment type="cofactor">
    <cofactor evidence="1">
        <name>[4Fe-4S] cluster</name>
        <dbReference type="ChEBI" id="CHEBI:49883"/>
    </cofactor>
</comment>
<dbReference type="InterPro" id="IPR058240">
    <property type="entry name" value="rSAM_sf"/>
</dbReference>
<organism evidence="8 9">
    <name type="scientific">Thermaerobacter subterraneus DSM 13965</name>
    <dbReference type="NCBI Taxonomy" id="867903"/>
    <lineage>
        <taxon>Bacteria</taxon>
        <taxon>Bacillati</taxon>
        <taxon>Bacillota</taxon>
        <taxon>Clostridia</taxon>
        <taxon>Eubacteriales</taxon>
        <taxon>Clostridiales Family XVII. Incertae Sedis</taxon>
        <taxon>Thermaerobacter</taxon>
    </lineage>
</organism>
<keyword evidence="5" id="KW-0408">Iron</keyword>
<keyword evidence="3" id="KW-0949">S-adenosyl-L-methionine</keyword>
<dbReference type="Gene3D" id="3.20.20.70">
    <property type="entry name" value="Aldolase class I"/>
    <property type="match status" value="1"/>
</dbReference>
<dbReference type="InterPro" id="IPR007197">
    <property type="entry name" value="rSAM"/>
</dbReference>
<evidence type="ECO:0000256" key="6">
    <source>
        <dbReference type="ARBA" id="ARBA00023014"/>
    </source>
</evidence>
<dbReference type="SFLD" id="SFLDG01386">
    <property type="entry name" value="main_SPASM_domain-containing"/>
    <property type="match status" value="1"/>
</dbReference>
<dbReference type="Pfam" id="PF04055">
    <property type="entry name" value="Radical_SAM"/>
    <property type="match status" value="1"/>
</dbReference>
<dbReference type="PANTHER" id="PTHR11228:SF34">
    <property type="entry name" value="TUNGSTEN-CONTAINING ALDEHYDE FERREDOXIN OXIDOREDUCTASE COFACTOR MODIFYING PROTEIN"/>
    <property type="match status" value="1"/>
</dbReference>
<dbReference type="GO" id="GO:0003824">
    <property type="term" value="F:catalytic activity"/>
    <property type="evidence" value="ECO:0007669"/>
    <property type="project" value="InterPro"/>
</dbReference>
<evidence type="ECO:0000256" key="1">
    <source>
        <dbReference type="ARBA" id="ARBA00001966"/>
    </source>
</evidence>
<dbReference type="InterPro" id="IPR006638">
    <property type="entry name" value="Elp3/MiaA/NifB-like_rSAM"/>
</dbReference>
<dbReference type="InterPro" id="IPR050377">
    <property type="entry name" value="Radical_SAM_PqqE_MftC-like"/>
</dbReference>
<dbReference type="HOGENOM" id="CLU_009273_4_0_9"/>
<dbReference type="SFLD" id="SFLDS00029">
    <property type="entry name" value="Radical_SAM"/>
    <property type="match status" value="1"/>
</dbReference>
<comment type="caution">
    <text evidence="8">The sequence shown here is derived from an EMBL/GenBank/DDBJ whole genome shotgun (WGS) entry which is preliminary data.</text>
</comment>
<evidence type="ECO:0000256" key="5">
    <source>
        <dbReference type="ARBA" id="ARBA00023004"/>
    </source>
</evidence>
<keyword evidence="9" id="KW-1185">Reference proteome</keyword>
<evidence type="ECO:0000256" key="3">
    <source>
        <dbReference type="ARBA" id="ARBA00022691"/>
    </source>
</evidence>
<evidence type="ECO:0000256" key="2">
    <source>
        <dbReference type="ARBA" id="ARBA00022485"/>
    </source>
</evidence>
<keyword evidence="4" id="KW-0479">Metal-binding</keyword>
<reference evidence="8" key="2">
    <citation type="submission" date="2012-10" db="EMBL/GenBank/DDBJ databases">
        <title>Improved high-quality draft of Thermaerobacter subterraneus C21, DSM 13965.</title>
        <authorList>
            <consortium name="DOE Joint Genome Institute"/>
            <person name="Eisen J."/>
            <person name="Huntemann M."/>
            <person name="Wei C.-L."/>
            <person name="Han J."/>
            <person name="Detter J.C."/>
            <person name="Han C."/>
            <person name="Tapia R."/>
            <person name="Chen A."/>
            <person name="Kyrpides N."/>
            <person name="Mavromatis K."/>
            <person name="Markowitz V."/>
            <person name="Szeto E."/>
            <person name="Ivanova N."/>
            <person name="Mikhailova N."/>
            <person name="Ovchinnikova G."/>
            <person name="Pagani I."/>
            <person name="Pati A."/>
            <person name="Goodwin L."/>
            <person name="Nordberg H.P."/>
            <person name="Cantor M.N."/>
            <person name="Hua S.X."/>
            <person name="Woyke T."/>
            <person name="Eisen J."/>
            <person name="Klenk H.-P."/>
        </authorList>
    </citation>
    <scope>NUCLEOTIDE SEQUENCE [LARGE SCALE GENOMIC DNA]</scope>
    <source>
        <strain evidence="8">DSM 13965</strain>
    </source>
</reference>
<feature type="domain" description="Radical SAM core" evidence="7">
    <location>
        <begin position="20"/>
        <end position="253"/>
    </location>
</feature>
<keyword evidence="2" id="KW-0004">4Fe-4S</keyword>
<dbReference type="CDD" id="cd21123">
    <property type="entry name" value="SPASM_MftC-like"/>
    <property type="match status" value="1"/>
</dbReference>
<protein>
    <submittedName>
        <fullName evidence="8">Fe-S oxidoreductase</fullName>
    </submittedName>
</protein>
<dbReference type="PROSITE" id="PS51918">
    <property type="entry name" value="RADICAL_SAM"/>
    <property type="match status" value="1"/>
</dbReference>
<dbReference type="SUPFAM" id="SSF102114">
    <property type="entry name" value="Radical SAM enzymes"/>
    <property type="match status" value="1"/>
</dbReference>
<evidence type="ECO:0000313" key="9">
    <source>
        <dbReference type="Proteomes" id="UP000005710"/>
    </source>
</evidence>
<dbReference type="CDD" id="cd01335">
    <property type="entry name" value="Radical_SAM"/>
    <property type="match status" value="1"/>
</dbReference>